<dbReference type="GO" id="GO:0016020">
    <property type="term" value="C:membrane"/>
    <property type="evidence" value="ECO:0007669"/>
    <property type="project" value="UniProtKB-SubCell"/>
</dbReference>
<keyword evidence="5" id="KW-1185">Reference proteome</keyword>
<organism evidence="4 5">
    <name type="scientific">Cirrhinus mrigala</name>
    <name type="common">Mrigala</name>
    <dbReference type="NCBI Taxonomy" id="683832"/>
    <lineage>
        <taxon>Eukaryota</taxon>
        <taxon>Metazoa</taxon>
        <taxon>Chordata</taxon>
        <taxon>Craniata</taxon>
        <taxon>Vertebrata</taxon>
        <taxon>Euteleostomi</taxon>
        <taxon>Actinopterygii</taxon>
        <taxon>Neopterygii</taxon>
        <taxon>Teleostei</taxon>
        <taxon>Ostariophysi</taxon>
        <taxon>Cypriniformes</taxon>
        <taxon>Cyprinidae</taxon>
        <taxon>Labeoninae</taxon>
        <taxon>Labeonini</taxon>
        <taxon>Cirrhinus</taxon>
    </lineage>
</organism>
<comment type="caution">
    <text evidence="4">The sequence shown here is derived from an EMBL/GenBank/DDBJ whole genome shotgun (WGS) entry which is preliminary data.</text>
</comment>
<reference evidence="4 5" key="1">
    <citation type="submission" date="2024-05" db="EMBL/GenBank/DDBJ databases">
        <title>Genome sequencing and assembly of Indian major carp, Cirrhinus mrigala (Hamilton, 1822).</title>
        <authorList>
            <person name="Mohindra V."/>
            <person name="Chowdhury L.M."/>
            <person name="Lal K."/>
            <person name="Jena J.K."/>
        </authorList>
    </citation>
    <scope>NUCLEOTIDE SEQUENCE [LARGE SCALE GENOMIC DNA]</scope>
    <source>
        <strain evidence="4">CM1030</strain>
        <tissue evidence="4">Blood</tissue>
    </source>
</reference>
<keyword evidence="3" id="KW-0325">Glycoprotein</keyword>
<protein>
    <recommendedName>
        <fullName evidence="6">PSI domain-containing protein</fullName>
    </recommendedName>
</protein>
<dbReference type="Gene3D" id="3.30.1680.10">
    <property type="entry name" value="ligand-binding face of the semaphorins, domain 2"/>
    <property type="match status" value="1"/>
</dbReference>
<sequence>MYPTVHLYNCGVCLKAERKFQCGWCSMEGRCTLRQHCPMSNPYTSRWLHLASTNVKCTNPRITEVGH</sequence>
<dbReference type="AlphaFoldDB" id="A0ABD0N8P7"/>
<proteinExistence type="predicted"/>
<evidence type="ECO:0008006" key="6">
    <source>
        <dbReference type="Google" id="ProtNLM"/>
    </source>
</evidence>
<keyword evidence="2" id="KW-0472">Membrane</keyword>
<feature type="non-terminal residue" evidence="4">
    <location>
        <position position="67"/>
    </location>
</feature>
<name>A0ABD0N8P7_CIRMR</name>
<dbReference type="SUPFAM" id="SSF103575">
    <property type="entry name" value="Plexin repeat"/>
    <property type="match status" value="1"/>
</dbReference>
<accession>A0ABD0N8P7</accession>
<dbReference type="EMBL" id="JAMKFB020000023">
    <property type="protein sequence ID" value="KAL0157914.1"/>
    <property type="molecule type" value="Genomic_DNA"/>
</dbReference>
<dbReference type="InterPro" id="IPR002165">
    <property type="entry name" value="Plexin_repeat"/>
</dbReference>
<comment type="subcellular location">
    <subcellularLocation>
        <location evidence="1">Membrane</location>
    </subcellularLocation>
</comment>
<evidence type="ECO:0000256" key="2">
    <source>
        <dbReference type="ARBA" id="ARBA00023136"/>
    </source>
</evidence>
<gene>
    <name evidence="4" type="ORF">M9458_045990</name>
</gene>
<dbReference type="FunFam" id="3.30.1680.10:FF:000032">
    <property type="entry name" value="Plexin A2"/>
    <property type="match status" value="1"/>
</dbReference>
<evidence type="ECO:0000256" key="3">
    <source>
        <dbReference type="ARBA" id="ARBA00023180"/>
    </source>
</evidence>
<evidence type="ECO:0000313" key="5">
    <source>
        <dbReference type="Proteomes" id="UP001529510"/>
    </source>
</evidence>
<dbReference type="Pfam" id="PF01437">
    <property type="entry name" value="PSI"/>
    <property type="match status" value="1"/>
</dbReference>
<evidence type="ECO:0000313" key="4">
    <source>
        <dbReference type="EMBL" id="KAL0157914.1"/>
    </source>
</evidence>
<dbReference type="Proteomes" id="UP001529510">
    <property type="component" value="Unassembled WGS sequence"/>
</dbReference>
<evidence type="ECO:0000256" key="1">
    <source>
        <dbReference type="ARBA" id="ARBA00004370"/>
    </source>
</evidence>